<dbReference type="OrthoDB" id="2658663at2"/>
<protein>
    <submittedName>
        <fullName evidence="2">Uncharacterized protein</fullName>
    </submittedName>
</protein>
<feature type="transmembrane region" description="Helical" evidence="1">
    <location>
        <begin position="108"/>
        <end position="136"/>
    </location>
</feature>
<evidence type="ECO:0000256" key="1">
    <source>
        <dbReference type="SAM" id="Phobius"/>
    </source>
</evidence>
<dbReference type="RefSeq" id="WP_124773609.1">
    <property type="nucleotide sequence ID" value="NZ_JBEZFR010000013.1"/>
</dbReference>
<accession>A0A3N9WLZ4</accession>
<keyword evidence="1" id="KW-0472">Membrane</keyword>
<name>A0A3N9WLZ4_9ACTN</name>
<dbReference type="EMBL" id="QGSZ01000217">
    <property type="protein sequence ID" value="RQX01891.1"/>
    <property type="molecule type" value="Genomic_DNA"/>
</dbReference>
<keyword evidence="3" id="KW-1185">Reference proteome</keyword>
<reference evidence="2 3" key="1">
    <citation type="submission" date="2018-05" db="EMBL/GenBank/DDBJ databases">
        <title>Micromonospora from Atacama Desert.</title>
        <authorList>
            <person name="Carro L."/>
            <person name="Goodfellow M."/>
            <person name="Klenk H.-P."/>
        </authorList>
    </citation>
    <scope>NUCLEOTIDE SEQUENCE [LARGE SCALE GENOMIC DNA]</scope>
    <source>
        <strain evidence="2 3">LB39</strain>
    </source>
</reference>
<gene>
    <name evidence="2" type="ORF">DLJ59_17005</name>
</gene>
<evidence type="ECO:0000313" key="2">
    <source>
        <dbReference type="EMBL" id="RQX01891.1"/>
    </source>
</evidence>
<sequence>MSAGRRTLGFSWPALVALAGLAAPRVVLHDLHVVEEGQPAAVLLAVVPLICWVVAVLWRRPPRPFLTVLAIGAIHGVLLAVGHQILWDEAFGATGPRLGDFDPRVQEAILRLAAVFSSLVTGVLTGVVTGAVAVVLSRVVIGPRRATERQVEKARRGP</sequence>
<dbReference type="Proteomes" id="UP000282312">
    <property type="component" value="Unassembled WGS sequence"/>
</dbReference>
<keyword evidence="1" id="KW-1133">Transmembrane helix</keyword>
<proteinExistence type="predicted"/>
<comment type="caution">
    <text evidence="2">The sequence shown here is derived from an EMBL/GenBank/DDBJ whole genome shotgun (WGS) entry which is preliminary data.</text>
</comment>
<feature type="transmembrane region" description="Helical" evidence="1">
    <location>
        <begin position="65"/>
        <end position="86"/>
    </location>
</feature>
<organism evidence="2 3">
    <name type="scientific">Micromonospora inaquosa</name>
    <dbReference type="NCBI Taxonomy" id="2203716"/>
    <lineage>
        <taxon>Bacteria</taxon>
        <taxon>Bacillati</taxon>
        <taxon>Actinomycetota</taxon>
        <taxon>Actinomycetes</taxon>
        <taxon>Micromonosporales</taxon>
        <taxon>Micromonosporaceae</taxon>
        <taxon>Micromonospora</taxon>
    </lineage>
</organism>
<keyword evidence="1" id="KW-0812">Transmembrane</keyword>
<evidence type="ECO:0000313" key="3">
    <source>
        <dbReference type="Proteomes" id="UP000282312"/>
    </source>
</evidence>
<dbReference type="AlphaFoldDB" id="A0A3N9WLZ4"/>
<feature type="transmembrane region" description="Helical" evidence="1">
    <location>
        <begin position="38"/>
        <end position="58"/>
    </location>
</feature>